<protein>
    <recommendedName>
        <fullName evidence="3">Membrane transport protein MMPL domain-containing protein</fullName>
    </recommendedName>
</protein>
<organism evidence="1 2">
    <name type="scientific">Streptomyces phaeofaciens</name>
    <dbReference type="NCBI Taxonomy" id="68254"/>
    <lineage>
        <taxon>Bacteria</taxon>
        <taxon>Bacillati</taxon>
        <taxon>Actinomycetota</taxon>
        <taxon>Actinomycetes</taxon>
        <taxon>Kitasatosporales</taxon>
        <taxon>Streptomycetaceae</taxon>
        <taxon>Streptomyces</taxon>
    </lineage>
</organism>
<keyword evidence="2" id="KW-1185">Reference proteome</keyword>
<accession>A0A918HQJ6</accession>
<dbReference type="AlphaFoldDB" id="A0A918HQJ6"/>
<evidence type="ECO:0000313" key="2">
    <source>
        <dbReference type="Proteomes" id="UP000646776"/>
    </source>
</evidence>
<sequence>MLRRPVHVLLLGVLGLGALAIPMTQLQLGMPGDEAKPTTATERRAYDALADGFGPGFNGPLTIVVDAEGADDTQAAVSTIGNHRHAAGRHPHHRLR</sequence>
<evidence type="ECO:0008006" key="3">
    <source>
        <dbReference type="Google" id="ProtNLM"/>
    </source>
</evidence>
<proteinExistence type="predicted"/>
<gene>
    <name evidence="1" type="ORF">GCM10010226_78280</name>
</gene>
<reference evidence="1" key="1">
    <citation type="journal article" date="2014" name="Int. J. Syst. Evol. Microbiol.">
        <title>Complete genome sequence of Corynebacterium casei LMG S-19264T (=DSM 44701T), isolated from a smear-ripened cheese.</title>
        <authorList>
            <consortium name="US DOE Joint Genome Institute (JGI-PGF)"/>
            <person name="Walter F."/>
            <person name="Albersmeier A."/>
            <person name="Kalinowski J."/>
            <person name="Ruckert C."/>
        </authorList>
    </citation>
    <scope>NUCLEOTIDE SEQUENCE</scope>
    <source>
        <strain evidence="1">JCM 4125</strain>
    </source>
</reference>
<name>A0A918HQJ6_9ACTN</name>
<comment type="caution">
    <text evidence="1">The sequence shown here is derived from an EMBL/GenBank/DDBJ whole genome shotgun (WGS) entry which is preliminary data.</text>
</comment>
<dbReference type="EMBL" id="BMSA01000034">
    <property type="protein sequence ID" value="GGT88181.1"/>
    <property type="molecule type" value="Genomic_DNA"/>
</dbReference>
<reference evidence="1" key="2">
    <citation type="submission" date="2020-09" db="EMBL/GenBank/DDBJ databases">
        <authorList>
            <person name="Sun Q."/>
            <person name="Ohkuma M."/>
        </authorList>
    </citation>
    <scope>NUCLEOTIDE SEQUENCE</scope>
    <source>
        <strain evidence="1">JCM 4125</strain>
    </source>
</reference>
<evidence type="ECO:0000313" key="1">
    <source>
        <dbReference type="EMBL" id="GGT88181.1"/>
    </source>
</evidence>
<dbReference type="Proteomes" id="UP000646776">
    <property type="component" value="Unassembled WGS sequence"/>
</dbReference>